<dbReference type="GeneID" id="43581078"/>
<dbReference type="GO" id="GO:0005789">
    <property type="term" value="C:endoplasmic reticulum membrane"/>
    <property type="evidence" value="ECO:0007669"/>
    <property type="project" value="UniProtKB-SubCell"/>
</dbReference>
<reference evidence="13 14" key="1">
    <citation type="submission" date="2019-09" db="EMBL/GenBank/DDBJ databases">
        <authorList>
            <person name="Brejova B."/>
        </authorList>
    </citation>
    <scope>NUCLEOTIDE SEQUENCE [LARGE SCALE GENOMIC DNA]</scope>
</reference>
<keyword evidence="9 11" id="KW-0472">Membrane</keyword>
<protein>
    <recommendedName>
        <fullName evidence="4">Protein ROT1</fullName>
    </recommendedName>
    <alternativeName>
        <fullName evidence="3">Protein rot1</fullName>
    </alternativeName>
</protein>
<feature type="region of interest" description="Disordered" evidence="10">
    <location>
        <begin position="376"/>
        <end position="421"/>
    </location>
</feature>
<evidence type="ECO:0000256" key="7">
    <source>
        <dbReference type="ARBA" id="ARBA00022824"/>
    </source>
</evidence>
<feature type="compositionally biased region" description="Low complexity" evidence="10">
    <location>
        <begin position="389"/>
        <end position="404"/>
    </location>
</feature>
<dbReference type="GO" id="GO:0051082">
    <property type="term" value="F:unfolded protein binding"/>
    <property type="evidence" value="ECO:0007669"/>
    <property type="project" value="TreeGrafter"/>
</dbReference>
<organism evidence="13 14">
    <name type="scientific">Magnusiomyces paraingens</name>
    <dbReference type="NCBI Taxonomy" id="2606893"/>
    <lineage>
        <taxon>Eukaryota</taxon>
        <taxon>Fungi</taxon>
        <taxon>Dikarya</taxon>
        <taxon>Ascomycota</taxon>
        <taxon>Saccharomycotina</taxon>
        <taxon>Dipodascomycetes</taxon>
        <taxon>Dipodascales</taxon>
        <taxon>Dipodascaceae</taxon>
        <taxon>Magnusiomyces</taxon>
    </lineage>
</organism>
<dbReference type="EMBL" id="CABVLU010000002">
    <property type="protein sequence ID" value="VVT49415.1"/>
    <property type="molecule type" value="Genomic_DNA"/>
</dbReference>
<keyword evidence="6 12" id="KW-0732">Signal</keyword>
<dbReference type="Pfam" id="PF10681">
    <property type="entry name" value="Rot1"/>
    <property type="match status" value="1"/>
</dbReference>
<feature type="signal peptide" evidence="12">
    <location>
        <begin position="1"/>
        <end position="25"/>
    </location>
</feature>
<dbReference type="GO" id="GO:0006458">
    <property type="term" value="P:'de novo' protein folding"/>
    <property type="evidence" value="ECO:0007669"/>
    <property type="project" value="InterPro"/>
</dbReference>
<keyword evidence="5 11" id="KW-0812">Transmembrane</keyword>
<evidence type="ECO:0000256" key="9">
    <source>
        <dbReference type="ARBA" id="ARBA00023136"/>
    </source>
</evidence>
<dbReference type="InterPro" id="IPR019623">
    <property type="entry name" value="Rot1"/>
</dbReference>
<keyword evidence="7" id="KW-0256">Endoplasmic reticulum</keyword>
<evidence type="ECO:0000256" key="4">
    <source>
        <dbReference type="ARBA" id="ARBA00017291"/>
    </source>
</evidence>
<keyword evidence="8 11" id="KW-1133">Transmembrane helix</keyword>
<evidence type="ECO:0000256" key="8">
    <source>
        <dbReference type="ARBA" id="ARBA00022989"/>
    </source>
</evidence>
<comment type="similarity">
    <text evidence="2">Belongs to the ROT1 family.</text>
</comment>
<evidence type="ECO:0000256" key="2">
    <source>
        <dbReference type="ARBA" id="ARBA00007149"/>
    </source>
</evidence>
<dbReference type="RefSeq" id="XP_031852869.1">
    <property type="nucleotide sequence ID" value="XM_031996978.1"/>
</dbReference>
<evidence type="ECO:0000256" key="5">
    <source>
        <dbReference type="ARBA" id="ARBA00022692"/>
    </source>
</evidence>
<accession>A0A5E8BED1</accession>
<dbReference type="AlphaFoldDB" id="A0A5E8BED1"/>
<evidence type="ECO:0000256" key="11">
    <source>
        <dbReference type="SAM" id="Phobius"/>
    </source>
</evidence>
<evidence type="ECO:0000256" key="12">
    <source>
        <dbReference type="SAM" id="SignalP"/>
    </source>
</evidence>
<name>A0A5E8BED1_9ASCO</name>
<dbReference type="GO" id="GO:0007118">
    <property type="term" value="P:budding cell apical bud growth"/>
    <property type="evidence" value="ECO:0007669"/>
    <property type="project" value="TreeGrafter"/>
</dbReference>
<sequence length="450" mass="47099">MLSPRRLHLALCALLLLAFLKSARSQVVAGAATTTTVGVAATTSTTNTLATDTTTSTAAGANTETSSTTTIGVVGTTSSSQTTTIGVVGVTTSSSQTTTINNLFATTSSTLTTDTSSTTTIGVVATTSSSSSISSTTTVGVVATTSSSTTDTLATTSTDTLATASTSSTTTIGVVATTSSSTTLTDTTASTATTASSLSSASTASTASTATATSSSGAVEFEGTWSSKSNSVFTGPDFYDPVDELLIEPALPGISYSFTSDGYFEQALYRVTSNAKKHDCPSAVLIFQHGTWEMLDNKTLILNPFKVDGRQLYSDPCNSTTSSYTRYNQTITFIKWAVYVDPYRGQYRLDLYQYDGSPLPPLYLAYKPPQMLPTITMNPTAESTGDSQASATSNTASATATNSSLRRRIRRSLENRNKTPAVKKQKTNYDMIWWTGIVLMGVGTTGLFIF</sequence>
<dbReference type="OrthoDB" id="5327821at2759"/>
<proteinExistence type="inferred from homology"/>
<feature type="compositionally biased region" description="Polar residues" evidence="10">
    <location>
        <begin position="376"/>
        <end position="388"/>
    </location>
</feature>
<evidence type="ECO:0000256" key="1">
    <source>
        <dbReference type="ARBA" id="ARBA00004115"/>
    </source>
</evidence>
<evidence type="ECO:0000256" key="6">
    <source>
        <dbReference type="ARBA" id="ARBA00022729"/>
    </source>
</evidence>
<feature type="chain" id="PRO_5022832526" description="Protein ROT1" evidence="12">
    <location>
        <begin position="26"/>
        <end position="450"/>
    </location>
</feature>
<evidence type="ECO:0000256" key="10">
    <source>
        <dbReference type="SAM" id="MobiDB-lite"/>
    </source>
</evidence>
<comment type="subcellular location">
    <subcellularLocation>
        <location evidence="1">Endoplasmic reticulum membrane</location>
        <topology evidence="1">Single-pass type I membrane protein</topology>
    </subcellularLocation>
</comment>
<dbReference type="Proteomes" id="UP000398389">
    <property type="component" value="Unassembled WGS sequence"/>
</dbReference>
<evidence type="ECO:0000313" key="13">
    <source>
        <dbReference type="EMBL" id="VVT49415.1"/>
    </source>
</evidence>
<evidence type="ECO:0000313" key="14">
    <source>
        <dbReference type="Proteomes" id="UP000398389"/>
    </source>
</evidence>
<evidence type="ECO:0000256" key="3">
    <source>
        <dbReference type="ARBA" id="ARBA00016195"/>
    </source>
</evidence>
<keyword evidence="14" id="KW-1185">Reference proteome</keyword>
<gene>
    <name evidence="13" type="ORF">SAPINGB_P002259</name>
</gene>
<feature type="transmembrane region" description="Helical" evidence="11">
    <location>
        <begin position="431"/>
        <end position="449"/>
    </location>
</feature>
<dbReference type="PANTHER" id="PTHR28090">
    <property type="entry name" value="PROTEIN ROT1"/>
    <property type="match status" value="1"/>
</dbReference>
<dbReference type="PANTHER" id="PTHR28090:SF1">
    <property type="entry name" value="PROTEIN ROT1"/>
    <property type="match status" value="1"/>
</dbReference>